<evidence type="ECO:0000313" key="3">
    <source>
        <dbReference type="Proteomes" id="UP000006375"/>
    </source>
</evidence>
<evidence type="ECO:0000313" key="2">
    <source>
        <dbReference type="EMBL" id="AAW60436.1"/>
    </source>
</evidence>
<keyword evidence="1" id="KW-1133">Transmembrane helix</keyword>
<protein>
    <submittedName>
        <fullName evidence="2">Uncharacterized protein</fullName>
    </submittedName>
</protein>
<gene>
    <name evidence="2" type="ordered locus">GOX0659</name>
</gene>
<evidence type="ECO:0000256" key="1">
    <source>
        <dbReference type="SAM" id="Phobius"/>
    </source>
</evidence>
<dbReference type="STRING" id="290633.GOX0659"/>
<feature type="transmembrane region" description="Helical" evidence="1">
    <location>
        <begin position="20"/>
        <end position="42"/>
    </location>
</feature>
<dbReference type="EMBL" id="CP000009">
    <property type="protein sequence ID" value="AAW60436.1"/>
    <property type="molecule type" value="Genomic_DNA"/>
</dbReference>
<organism evidence="2 3">
    <name type="scientific">Gluconobacter oxydans (strain 621H)</name>
    <name type="common">Gluconobacter suboxydans</name>
    <dbReference type="NCBI Taxonomy" id="290633"/>
    <lineage>
        <taxon>Bacteria</taxon>
        <taxon>Pseudomonadati</taxon>
        <taxon>Pseudomonadota</taxon>
        <taxon>Alphaproteobacteria</taxon>
        <taxon>Acetobacterales</taxon>
        <taxon>Acetobacteraceae</taxon>
        <taxon>Gluconobacter</taxon>
    </lineage>
</organism>
<keyword evidence="1" id="KW-0472">Membrane</keyword>
<dbReference type="KEGG" id="gox:GOX0659"/>
<proteinExistence type="predicted"/>
<keyword evidence="3" id="KW-1185">Reference proteome</keyword>
<name>Q5FT60_GLUOX</name>
<dbReference type="Proteomes" id="UP000006375">
    <property type="component" value="Chromosome"/>
</dbReference>
<keyword evidence="1" id="KW-0812">Transmembrane</keyword>
<sequence length="87" mass="9424">MSPACHNARQLDCRALSSGSGIMLGSTVIEINGVFLGAAILVSTSGTRRFYAAHDSVRALHNELLPDLGALQQRIRQHVRKPGRQMV</sequence>
<reference evidence="2 3" key="1">
    <citation type="journal article" date="2005" name="Nat. Biotechnol.">
        <title>Complete genome sequence of the acetic acid bacterium Gluconobacter oxydans.</title>
        <authorList>
            <person name="Prust C."/>
            <person name="Hoffmeister M."/>
            <person name="Liesegang H."/>
            <person name="Wiezer A."/>
            <person name="Fricke W.F."/>
            <person name="Ehrenreich A."/>
            <person name="Gottschalk G."/>
            <person name="Deppenmeier U."/>
        </authorList>
    </citation>
    <scope>NUCLEOTIDE SEQUENCE [LARGE SCALE GENOMIC DNA]</scope>
    <source>
        <strain evidence="2 3">621H</strain>
    </source>
</reference>
<dbReference type="HOGENOM" id="CLU_190612_0_0_5"/>
<accession>Q5FT60</accession>
<dbReference type="AlphaFoldDB" id="Q5FT60"/>